<feature type="domain" description="Tyr recombinase" evidence="7">
    <location>
        <begin position="161"/>
        <end position="334"/>
    </location>
</feature>
<dbReference type="PANTHER" id="PTHR30349:SF41">
    <property type="entry name" value="INTEGRASE_RECOMBINASE PROTEIN MJ0367-RELATED"/>
    <property type="match status" value="1"/>
</dbReference>
<keyword evidence="10" id="KW-1185">Reference proteome</keyword>
<dbReference type="PROSITE" id="PS51900">
    <property type="entry name" value="CB"/>
    <property type="match status" value="1"/>
</dbReference>
<evidence type="ECO:0000313" key="9">
    <source>
        <dbReference type="EMBL" id="EFV44193.1"/>
    </source>
</evidence>
<dbReference type="Proteomes" id="UP000006034">
    <property type="component" value="Unassembled WGS sequence"/>
</dbReference>
<dbReference type="InterPro" id="IPR002104">
    <property type="entry name" value="Integrase_catalytic"/>
</dbReference>
<gene>
    <name evidence="9" type="ORF">HMPREF0179_01994</name>
</gene>
<protein>
    <recommendedName>
        <fullName evidence="11">Tyr recombinase domain-containing protein</fullName>
    </recommendedName>
</protein>
<evidence type="ECO:0000256" key="1">
    <source>
        <dbReference type="ARBA" id="ARBA00008857"/>
    </source>
</evidence>
<dbReference type="PROSITE" id="PS51898">
    <property type="entry name" value="TYR_RECOMBINASE"/>
    <property type="match status" value="1"/>
</dbReference>
<dbReference type="eggNOG" id="COG0582">
    <property type="taxonomic scope" value="Bacteria"/>
</dbReference>
<evidence type="ECO:0000256" key="4">
    <source>
        <dbReference type="ARBA" id="ARBA00023172"/>
    </source>
</evidence>
<dbReference type="STRING" id="563192.HMPREF0179_01994"/>
<dbReference type="GO" id="GO:0003677">
    <property type="term" value="F:DNA binding"/>
    <property type="evidence" value="ECO:0007669"/>
    <property type="project" value="UniProtKB-UniRule"/>
</dbReference>
<dbReference type="InterPro" id="IPR044068">
    <property type="entry name" value="CB"/>
</dbReference>
<dbReference type="HOGENOM" id="CLU_027562_17_7_7"/>
<dbReference type="Pfam" id="PF02899">
    <property type="entry name" value="Phage_int_SAM_1"/>
    <property type="match status" value="1"/>
</dbReference>
<dbReference type="InterPro" id="IPR011010">
    <property type="entry name" value="DNA_brk_join_enz"/>
</dbReference>
<evidence type="ECO:0000256" key="6">
    <source>
        <dbReference type="SAM" id="MobiDB-lite"/>
    </source>
</evidence>
<dbReference type="Gene3D" id="1.10.443.10">
    <property type="entry name" value="Intergrase catalytic core"/>
    <property type="match status" value="1"/>
</dbReference>
<evidence type="ECO:0000259" key="8">
    <source>
        <dbReference type="PROSITE" id="PS51900"/>
    </source>
</evidence>
<dbReference type="CDD" id="cd00796">
    <property type="entry name" value="INT_Rci_Hp1_C"/>
    <property type="match status" value="1"/>
</dbReference>
<dbReference type="InterPro" id="IPR050090">
    <property type="entry name" value="Tyrosine_recombinase_XerCD"/>
</dbReference>
<feature type="compositionally biased region" description="Basic and acidic residues" evidence="6">
    <location>
        <begin position="418"/>
        <end position="443"/>
    </location>
</feature>
<dbReference type="SUPFAM" id="SSF56349">
    <property type="entry name" value="DNA breaking-rejoining enzymes"/>
    <property type="match status" value="1"/>
</dbReference>
<dbReference type="AlphaFoldDB" id="E5Y730"/>
<comment type="caution">
    <text evidence="9">The sequence shown here is derived from an EMBL/GenBank/DDBJ whole genome shotgun (WGS) entry which is preliminary data.</text>
</comment>
<dbReference type="GO" id="GO:0015074">
    <property type="term" value="P:DNA integration"/>
    <property type="evidence" value="ECO:0007669"/>
    <property type="project" value="UniProtKB-KW"/>
</dbReference>
<evidence type="ECO:0008006" key="11">
    <source>
        <dbReference type="Google" id="ProtNLM"/>
    </source>
</evidence>
<accession>E5Y730</accession>
<feature type="compositionally biased region" description="Basic and acidic residues" evidence="6">
    <location>
        <begin position="451"/>
        <end position="474"/>
    </location>
</feature>
<dbReference type="EMBL" id="ADCP02000001">
    <property type="protein sequence ID" value="EFV44193.1"/>
    <property type="molecule type" value="Genomic_DNA"/>
</dbReference>
<evidence type="ECO:0000259" key="7">
    <source>
        <dbReference type="PROSITE" id="PS51898"/>
    </source>
</evidence>
<dbReference type="OrthoDB" id="5418320at2"/>
<dbReference type="Pfam" id="PF00589">
    <property type="entry name" value="Phage_integrase"/>
    <property type="match status" value="1"/>
</dbReference>
<feature type="domain" description="Core-binding (CB)" evidence="8">
    <location>
        <begin position="62"/>
        <end position="141"/>
    </location>
</feature>
<dbReference type="GO" id="GO:0006310">
    <property type="term" value="P:DNA recombination"/>
    <property type="evidence" value="ECO:0007669"/>
    <property type="project" value="UniProtKB-KW"/>
</dbReference>
<evidence type="ECO:0000256" key="2">
    <source>
        <dbReference type="ARBA" id="ARBA00022908"/>
    </source>
</evidence>
<proteinExistence type="inferred from homology"/>
<reference evidence="9 10" key="2">
    <citation type="submission" date="2013-04" db="EMBL/GenBank/DDBJ databases">
        <title>The Genome Sequence of Bilophila wadsworthia 3_1_6.</title>
        <authorList>
            <consortium name="The Broad Institute Genomics Platform"/>
            <person name="Earl A."/>
            <person name="Ward D."/>
            <person name="Feldgarden M."/>
            <person name="Gevers D."/>
            <person name="Sibley C."/>
            <person name="Strauss J."/>
            <person name="Allen-Vercoe E."/>
            <person name="Walker B."/>
            <person name="Young S."/>
            <person name="Zeng Q."/>
            <person name="Gargeya S."/>
            <person name="Fitzgerald M."/>
            <person name="Haas B."/>
            <person name="Abouelleil A."/>
            <person name="Allen A.W."/>
            <person name="Alvarado L."/>
            <person name="Arachchi H.M."/>
            <person name="Berlin A.M."/>
            <person name="Chapman S.B."/>
            <person name="Gainer-Dewar J."/>
            <person name="Goldberg J."/>
            <person name="Griggs A."/>
            <person name="Gujja S."/>
            <person name="Hansen M."/>
            <person name="Howarth C."/>
            <person name="Imamovic A."/>
            <person name="Ireland A."/>
            <person name="Larimer J."/>
            <person name="McCowan C."/>
            <person name="Murphy C."/>
            <person name="Pearson M."/>
            <person name="Poon T.W."/>
            <person name="Priest M."/>
            <person name="Roberts A."/>
            <person name="Saif S."/>
            <person name="Shea T."/>
            <person name="Sisk P."/>
            <person name="Sykes S."/>
            <person name="Wortman J."/>
            <person name="Nusbaum C."/>
            <person name="Birren B."/>
        </authorList>
    </citation>
    <scope>NUCLEOTIDE SEQUENCE [LARGE SCALE GENOMIC DNA]</scope>
    <source>
        <strain evidence="9 10">3_1_6</strain>
    </source>
</reference>
<evidence type="ECO:0000256" key="3">
    <source>
        <dbReference type="ARBA" id="ARBA00023125"/>
    </source>
</evidence>
<keyword evidence="3 5" id="KW-0238">DNA-binding</keyword>
<dbReference type="InterPro" id="IPR010998">
    <property type="entry name" value="Integrase_recombinase_N"/>
</dbReference>
<evidence type="ECO:0000313" key="10">
    <source>
        <dbReference type="Proteomes" id="UP000006034"/>
    </source>
</evidence>
<reference evidence="9 10" key="1">
    <citation type="submission" date="2010-10" db="EMBL/GenBank/DDBJ databases">
        <authorList>
            <consortium name="The Broad Institute Genome Sequencing Platform"/>
            <person name="Ward D."/>
            <person name="Earl A."/>
            <person name="Feldgarden M."/>
            <person name="Young S.K."/>
            <person name="Gargeya S."/>
            <person name="Zeng Q."/>
            <person name="Alvarado L."/>
            <person name="Berlin A."/>
            <person name="Bochicchio J."/>
            <person name="Chapman S.B."/>
            <person name="Chen Z."/>
            <person name="Freedman E."/>
            <person name="Gellesch M."/>
            <person name="Goldberg J."/>
            <person name="Griggs A."/>
            <person name="Gujja S."/>
            <person name="Heilman E."/>
            <person name="Heiman D."/>
            <person name="Howarth C."/>
            <person name="Mehta T."/>
            <person name="Neiman D."/>
            <person name="Pearson M."/>
            <person name="Roberts A."/>
            <person name="Saif S."/>
            <person name="Shea T."/>
            <person name="Shenoy N."/>
            <person name="Sisk P."/>
            <person name="Stolte C."/>
            <person name="Sykes S."/>
            <person name="White J."/>
            <person name="Yandava C."/>
            <person name="Allen-Vercoe E."/>
            <person name="Sibley C."/>
            <person name="Ambrose C.E."/>
            <person name="Strauss J."/>
            <person name="Daigneault M."/>
            <person name="Haas B."/>
            <person name="Nusbaum C."/>
            <person name="Birren B."/>
        </authorList>
    </citation>
    <scope>NUCLEOTIDE SEQUENCE [LARGE SCALE GENOMIC DNA]</scope>
    <source>
        <strain evidence="9 10">3_1_6</strain>
    </source>
</reference>
<keyword evidence="4" id="KW-0233">DNA recombination</keyword>
<organism evidence="9 10">
    <name type="scientific">Bilophila wadsworthia (strain 3_1_6)</name>
    <dbReference type="NCBI Taxonomy" id="563192"/>
    <lineage>
        <taxon>Bacteria</taxon>
        <taxon>Pseudomonadati</taxon>
        <taxon>Thermodesulfobacteriota</taxon>
        <taxon>Desulfovibrionia</taxon>
        <taxon>Desulfovibrionales</taxon>
        <taxon>Desulfovibrionaceae</taxon>
        <taxon>Bilophila</taxon>
    </lineage>
</organism>
<dbReference type="Gene3D" id="1.10.150.130">
    <property type="match status" value="1"/>
</dbReference>
<comment type="similarity">
    <text evidence="1">Belongs to the 'phage' integrase family.</text>
</comment>
<dbReference type="InterPro" id="IPR013762">
    <property type="entry name" value="Integrase-like_cat_sf"/>
</dbReference>
<keyword evidence="2" id="KW-0229">DNA integration</keyword>
<sequence>MATIRYSMRQKKWIVTWKVRGATFHHECASEESALSFSEIQRTISQKEKERFTQTKPIRKSITIRELFDHHFSLCSKRPITIKQDLYHARPLLQSLGTKQVASITQKEILAFCKSQKASGLAQSTIHRRISLLRSIASWGKREGYLSSAIENCSVSKGKARRTPPPTVSELNALLRVAVPHVQRVILLGIYTGARIGPSELFSLKWDDVDLTHGVISMPNANKGSKLKKRDIPIRKDLIPTLARWQHQDADCPYVINWSGKPVRKIAAAWKTALQKSGIRAIRPYDLRHAYATYSIRSGADIKTSTEIMGHENARMILEVYEHVDWAQKVRAIEGIPDFFALAPKAVRNPIHERRPRKREIDEPGAKYCVRNTVPALNDRKHLIHSEIENQYGNPADKDADHKRNAKTQNPCGPECGSQKERGHKYELSQQTEQKKLKEEIHKPPPFVAKAEYRAEKQHDRTQPRNDSTHDNLHDGAPQWDAPG</sequence>
<dbReference type="GeneID" id="78087646"/>
<dbReference type="RefSeq" id="WP_005027764.1">
    <property type="nucleotide sequence ID" value="NZ_KE150238.1"/>
</dbReference>
<dbReference type="InterPro" id="IPR004107">
    <property type="entry name" value="Integrase_SAM-like_N"/>
</dbReference>
<name>E5Y730_BILW3</name>
<evidence type="ECO:0000256" key="5">
    <source>
        <dbReference type="PROSITE-ProRule" id="PRU01248"/>
    </source>
</evidence>
<feature type="region of interest" description="Disordered" evidence="6">
    <location>
        <begin position="387"/>
        <end position="484"/>
    </location>
</feature>
<dbReference type="PANTHER" id="PTHR30349">
    <property type="entry name" value="PHAGE INTEGRASE-RELATED"/>
    <property type="match status" value="1"/>
</dbReference>